<dbReference type="AlphaFoldDB" id="A0AAV8RF14"/>
<proteinExistence type="predicted"/>
<sequence length="99" mass="11627">MVNMCYLGQRLRLSPFLPDHGALGIRNPSFDPYPDLISPWRVHLVSGHRFRRRWLQRGGARAREGKRVRSREIGRFARMARVTATRAPDKFHSIQLQIY</sequence>
<accession>A0AAV8RF14</accession>
<gene>
    <name evidence="1" type="ORF">OPV22_011316</name>
</gene>
<dbReference type="Proteomes" id="UP001222027">
    <property type="component" value="Unassembled WGS sequence"/>
</dbReference>
<keyword evidence="2" id="KW-1185">Reference proteome</keyword>
<organism evidence="1 2">
    <name type="scientific">Ensete ventricosum</name>
    <name type="common">Abyssinian banana</name>
    <name type="synonym">Musa ensete</name>
    <dbReference type="NCBI Taxonomy" id="4639"/>
    <lineage>
        <taxon>Eukaryota</taxon>
        <taxon>Viridiplantae</taxon>
        <taxon>Streptophyta</taxon>
        <taxon>Embryophyta</taxon>
        <taxon>Tracheophyta</taxon>
        <taxon>Spermatophyta</taxon>
        <taxon>Magnoliopsida</taxon>
        <taxon>Liliopsida</taxon>
        <taxon>Zingiberales</taxon>
        <taxon>Musaceae</taxon>
        <taxon>Ensete</taxon>
    </lineage>
</organism>
<reference evidence="1 2" key="1">
    <citation type="submission" date="2022-12" db="EMBL/GenBank/DDBJ databases">
        <title>Chromosome-scale assembly of the Ensete ventricosum genome.</title>
        <authorList>
            <person name="Dussert Y."/>
            <person name="Stocks J."/>
            <person name="Wendawek A."/>
            <person name="Woldeyes F."/>
            <person name="Nichols R.A."/>
            <person name="Borrell J.S."/>
        </authorList>
    </citation>
    <scope>NUCLEOTIDE SEQUENCE [LARGE SCALE GENOMIC DNA]</scope>
    <source>
        <strain evidence="2">cv. Maze</strain>
        <tissue evidence="1">Seeds</tissue>
    </source>
</reference>
<protein>
    <submittedName>
        <fullName evidence="1">Uncharacterized protein</fullName>
    </submittedName>
</protein>
<name>A0AAV8RF14_ENSVE</name>
<evidence type="ECO:0000313" key="1">
    <source>
        <dbReference type="EMBL" id="KAJ8500764.1"/>
    </source>
</evidence>
<evidence type="ECO:0000313" key="2">
    <source>
        <dbReference type="Proteomes" id="UP001222027"/>
    </source>
</evidence>
<comment type="caution">
    <text evidence="1">The sequence shown here is derived from an EMBL/GenBank/DDBJ whole genome shotgun (WGS) entry which is preliminary data.</text>
</comment>
<dbReference type="EMBL" id="JAQQAF010000003">
    <property type="protein sequence ID" value="KAJ8500764.1"/>
    <property type="molecule type" value="Genomic_DNA"/>
</dbReference>